<dbReference type="RefSeq" id="WP_150084141.1">
    <property type="nucleotide sequence ID" value="NZ_VWRN01000053.1"/>
</dbReference>
<comment type="caution">
    <text evidence="2">The sequence shown here is derived from an EMBL/GenBank/DDBJ whole genome shotgun (WGS) entry which is preliminary data.</text>
</comment>
<dbReference type="SUPFAM" id="SSF53474">
    <property type="entry name" value="alpha/beta-Hydrolases"/>
    <property type="match status" value="1"/>
</dbReference>
<feature type="domain" description="PHB de-polymerase C-terminal" evidence="1">
    <location>
        <begin position="206"/>
        <end position="405"/>
    </location>
</feature>
<evidence type="ECO:0000313" key="2">
    <source>
        <dbReference type="EMBL" id="KAA6118842.1"/>
    </source>
</evidence>
<dbReference type="InterPro" id="IPR029058">
    <property type="entry name" value="AB_hydrolase_fold"/>
</dbReference>
<evidence type="ECO:0000313" key="3">
    <source>
        <dbReference type="Proteomes" id="UP000324324"/>
    </source>
</evidence>
<dbReference type="PANTHER" id="PTHR36837:SF4">
    <property type="entry name" value="BLR0908 PROTEIN"/>
    <property type="match status" value="1"/>
</dbReference>
<dbReference type="PIRSF" id="PIRSF020818">
    <property type="entry name" value="PHB_depoly_PhaZ"/>
    <property type="match status" value="1"/>
</dbReference>
<sequence>MIHLMQQGGRAAFDPVVVWGELTQQALAAGPYPLAAASHRRRFEHYYRWFQAWLGPFGTARFEFDDIEADGVRMPVSESTVSVTPFCTLRAFQSPPRTRRKPRPRVLLCAPLAGHRAVLMRDTVAALLPHADVYVTDWADARDVPRDAGSFGLDDYVLLVERFIRLLDPAGLHVLAVCQATVPALAAVSRVAQADRAEPATLTLMGGPIDPRLGPTTLDRVAATLSLPWLEATAIDVVPSGYAGAGRRIYPGFLQYPALVAAQPDRHATLMFDWLCRRQAADADTAREIERAVAQYGAVLDMTAEFFFDTLRVVFQQMLLPKGMWRVGGEMVRPDCLRRTRLLTVEGDRDDISGPGQTHAAQGLCSGLPTRCRERLTIERCDHYGLFSGARWRETVHPAVRRWLEAA</sequence>
<protein>
    <submittedName>
        <fullName evidence="2">Polyhydroxyalkanoate depolymerase</fullName>
    </submittedName>
</protein>
<reference evidence="2 3" key="1">
    <citation type="submission" date="2019-09" db="EMBL/GenBank/DDBJ databases">
        <title>Isolation of a novel species in the genus Cupriavidus from patients with sepsis using whole genome sequencing.</title>
        <authorList>
            <person name="Kweon O.J."/>
            <person name="Lee M.-K."/>
        </authorList>
    </citation>
    <scope>NUCLEOTIDE SEQUENCE [LARGE SCALE GENOMIC DNA]</scope>
    <source>
        <strain evidence="2 3">MKL-01</strain>
    </source>
</reference>
<keyword evidence="3" id="KW-1185">Reference proteome</keyword>
<dbReference type="PANTHER" id="PTHR36837">
    <property type="entry name" value="POLY(3-HYDROXYALKANOATE) POLYMERASE SUBUNIT PHAC"/>
    <property type="match status" value="1"/>
</dbReference>
<dbReference type="AlphaFoldDB" id="A0A5M8A824"/>
<gene>
    <name evidence="2" type="primary">phaZ</name>
    <name evidence="2" type="ORF">F1599_19150</name>
</gene>
<dbReference type="InterPro" id="IPR009656">
    <property type="entry name" value="PHB_depo_C"/>
</dbReference>
<accession>A0A5M8A824</accession>
<dbReference type="EMBL" id="VWRN01000053">
    <property type="protein sequence ID" value="KAA6118842.1"/>
    <property type="molecule type" value="Genomic_DNA"/>
</dbReference>
<name>A0A5M8A824_9BURK</name>
<dbReference type="Gene3D" id="3.40.50.1820">
    <property type="entry name" value="alpha/beta hydrolase"/>
    <property type="match status" value="1"/>
</dbReference>
<organism evidence="2 3">
    <name type="scientific">Cupriavidus cauae</name>
    <dbReference type="NCBI Taxonomy" id="2608999"/>
    <lineage>
        <taxon>Bacteria</taxon>
        <taxon>Pseudomonadati</taxon>
        <taxon>Pseudomonadota</taxon>
        <taxon>Betaproteobacteria</taxon>
        <taxon>Burkholderiales</taxon>
        <taxon>Burkholderiaceae</taxon>
        <taxon>Cupriavidus</taxon>
    </lineage>
</organism>
<dbReference type="InterPro" id="IPR051321">
    <property type="entry name" value="PHA/PHB_synthase"/>
</dbReference>
<evidence type="ECO:0000259" key="1">
    <source>
        <dbReference type="Pfam" id="PF06850"/>
    </source>
</evidence>
<dbReference type="InterPro" id="IPR010915">
    <property type="entry name" value="PHB_depoly_PhaZ"/>
</dbReference>
<dbReference type="Proteomes" id="UP000324324">
    <property type="component" value="Unassembled WGS sequence"/>
</dbReference>
<dbReference type="NCBIfam" id="TIGR01849">
    <property type="entry name" value="PHB_depoly_PhaZ"/>
    <property type="match status" value="1"/>
</dbReference>
<dbReference type="Pfam" id="PF06850">
    <property type="entry name" value="PHB_depo_C"/>
    <property type="match status" value="1"/>
</dbReference>
<proteinExistence type="predicted"/>